<dbReference type="PROSITE" id="PS50279">
    <property type="entry name" value="BPTI_KUNITZ_2"/>
    <property type="match status" value="1"/>
</dbReference>
<evidence type="ECO:0000313" key="3">
    <source>
        <dbReference type="EMBL" id="KAK5985191.1"/>
    </source>
</evidence>
<accession>A0AAN8FRI2</accession>
<dbReference type="PANTHER" id="PTHR47248">
    <property type="entry name" value="PROTEIN CBG06772"/>
    <property type="match status" value="1"/>
</dbReference>
<organism evidence="3 4">
    <name type="scientific">Trichostrongylus colubriformis</name>
    <name type="common">Black scour worm</name>
    <dbReference type="NCBI Taxonomy" id="6319"/>
    <lineage>
        <taxon>Eukaryota</taxon>
        <taxon>Metazoa</taxon>
        <taxon>Ecdysozoa</taxon>
        <taxon>Nematoda</taxon>
        <taxon>Chromadorea</taxon>
        <taxon>Rhabditida</taxon>
        <taxon>Rhabditina</taxon>
        <taxon>Rhabditomorpha</taxon>
        <taxon>Strongyloidea</taxon>
        <taxon>Trichostrongylidae</taxon>
        <taxon>Trichostrongylus</taxon>
    </lineage>
</organism>
<dbReference type="Gene3D" id="4.10.410.10">
    <property type="entry name" value="Pancreatic trypsin inhibitor Kunitz domain"/>
    <property type="match status" value="1"/>
</dbReference>
<dbReference type="InterPro" id="IPR036880">
    <property type="entry name" value="Kunitz_BPTI_sf"/>
</dbReference>
<dbReference type="GO" id="GO:0004867">
    <property type="term" value="F:serine-type endopeptidase inhibitor activity"/>
    <property type="evidence" value="ECO:0007669"/>
    <property type="project" value="InterPro"/>
</dbReference>
<gene>
    <name evidence="2" type="ORF">GCK32_012613</name>
    <name evidence="3" type="ORF">GCK32_016843</name>
</gene>
<dbReference type="InterPro" id="IPR002223">
    <property type="entry name" value="Kunitz_BPTI"/>
</dbReference>
<reference evidence="3 4" key="1">
    <citation type="submission" date="2019-10" db="EMBL/GenBank/DDBJ databases">
        <title>Assembly and Annotation for the nematode Trichostrongylus colubriformis.</title>
        <authorList>
            <person name="Martin J."/>
        </authorList>
    </citation>
    <scope>NUCLEOTIDE SEQUENCE [LARGE SCALE GENOMIC DNA]</scope>
    <source>
        <strain evidence="3">G859</strain>
        <tissue evidence="3">Whole worm</tissue>
    </source>
</reference>
<comment type="caution">
    <text evidence="3">The sequence shown here is derived from an EMBL/GenBank/DDBJ whole genome shotgun (WGS) entry which is preliminary data.</text>
</comment>
<dbReference type="Pfam" id="PF00014">
    <property type="entry name" value="Kunitz_BPTI"/>
    <property type="match status" value="1"/>
</dbReference>
<dbReference type="EMBL" id="WIXE01014601">
    <property type="protein sequence ID" value="KAK5974159.1"/>
    <property type="molecule type" value="Genomic_DNA"/>
</dbReference>
<evidence type="ECO:0000313" key="2">
    <source>
        <dbReference type="EMBL" id="KAK5974159.1"/>
    </source>
</evidence>
<dbReference type="AlphaFoldDB" id="A0AAN8FRI2"/>
<sequence length="146" mass="16301">MGIQECSEEPSIRHFYDPKNKDCFPFKYSGCGGNDNNHLTRSECMECAPIDEWFTCAGGAHPRGRCREENDCPPDSTCVGAEDEEEGKKGLCCDDDATAQAEDRDCGSKTIVKVEGYDYLGKSCKHKFCPDDSECRENAYFAFCCK</sequence>
<proteinExistence type="predicted"/>
<dbReference type="SMART" id="SM00131">
    <property type="entry name" value="KU"/>
    <property type="match status" value="1"/>
</dbReference>
<feature type="domain" description="BPTI/Kunitz inhibitor" evidence="1">
    <location>
        <begin position="1"/>
        <end position="48"/>
    </location>
</feature>
<dbReference type="PANTHER" id="PTHR47248:SF1">
    <property type="entry name" value="BPTI_KUNITZ INHIBITOR DOMAIN-CONTAINING PROTEIN"/>
    <property type="match status" value="1"/>
</dbReference>
<dbReference type="Proteomes" id="UP001331761">
    <property type="component" value="Unassembled WGS sequence"/>
</dbReference>
<evidence type="ECO:0000259" key="1">
    <source>
        <dbReference type="PROSITE" id="PS50279"/>
    </source>
</evidence>
<dbReference type="SUPFAM" id="SSF57362">
    <property type="entry name" value="BPTI-like"/>
    <property type="match status" value="1"/>
</dbReference>
<dbReference type="EMBL" id="WIXE01002005">
    <property type="protein sequence ID" value="KAK5985191.1"/>
    <property type="molecule type" value="Genomic_DNA"/>
</dbReference>
<name>A0AAN8FRI2_TRICO</name>
<evidence type="ECO:0000313" key="4">
    <source>
        <dbReference type="Proteomes" id="UP001331761"/>
    </source>
</evidence>
<keyword evidence="4" id="KW-1185">Reference proteome</keyword>
<protein>
    <submittedName>
        <fullName evidence="3">Kunitz/Bovine pancreatic trypsin inhibitor domain protein</fullName>
    </submittedName>
</protein>
<dbReference type="InterPro" id="IPR052861">
    <property type="entry name" value="BPTI/Kunitz_domain"/>
</dbReference>